<gene>
    <name evidence="2" type="ORF">MiSe_08890</name>
</gene>
<dbReference type="EMBL" id="BLAY01000009">
    <property type="protein sequence ID" value="GET36141.1"/>
    <property type="molecule type" value="Genomic_DNA"/>
</dbReference>
<organism evidence="2 3">
    <name type="scientific">Microseira wollei NIES-4236</name>
    <dbReference type="NCBI Taxonomy" id="2530354"/>
    <lineage>
        <taxon>Bacteria</taxon>
        <taxon>Bacillati</taxon>
        <taxon>Cyanobacteriota</taxon>
        <taxon>Cyanophyceae</taxon>
        <taxon>Oscillatoriophycideae</taxon>
        <taxon>Aerosakkonematales</taxon>
        <taxon>Aerosakkonemataceae</taxon>
        <taxon>Microseira</taxon>
    </lineage>
</organism>
<feature type="transmembrane region" description="Helical" evidence="1">
    <location>
        <begin position="68"/>
        <end position="91"/>
    </location>
</feature>
<keyword evidence="1" id="KW-0812">Transmembrane</keyword>
<keyword evidence="3" id="KW-1185">Reference proteome</keyword>
<sequence length="105" mass="11463">MNYLHSKLTQKNPPKITNATLGVNTSFFKPNSLYATADISLSTIVNLTCCTCCFSQSANTADCQRVKYSILALVCIAAALMLPLLHSQVYLMRLQSAISQRESAS</sequence>
<proteinExistence type="predicted"/>
<name>A0AAV3X4K9_9CYAN</name>
<keyword evidence="1" id="KW-1133">Transmembrane helix</keyword>
<dbReference type="Proteomes" id="UP001050975">
    <property type="component" value="Unassembled WGS sequence"/>
</dbReference>
<keyword evidence="1" id="KW-0472">Membrane</keyword>
<dbReference type="AlphaFoldDB" id="A0AAV3X4K9"/>
<comment type="caution">
    <text evidence="2">The sequence shown here is derived from an EMBL/GenBank/DDBJ whole genome shotgun (WGS) entry which is preliminary data.</text>
</comment>
<reference evidence="2" key="1">
    <citation type="submission" date="2019-10" db="EMBL/GenBank/DDBJ databases">
        <title>Draft genome sequece of Microseira wollei NIES-4236.</title>
        <authorList>
            <person name="Yamaguchi H."/>
            <person name="Suzuki S."/>
            <person name="Kawachi M."/>
        </authorList>
    </citation>
    <scope>NUCLEOTIDE SEQUENCE</scope>
    <source>
        <strain evidence="2">NIES-4236</strain>
    </source>
</reference>
<evidence type="ECO:0000313" key="2">
    <source>
        <dbReference type="EMBL" id="GET36141.1"/>
    </source>
</evidence>
<evidence type="ECO:0000313" key="3">
    <source>
        <dbReference type="Proteomes" id="UP001050975"/>
    </source>
</evidence>
<evidence type="ECO:0000256" key="1">
    <source>
        <dbReference type="SAM" id="Phobius"/>
    </source>
</evidence>
<accession>A0AAV3X4K9</accession>
<protein>
    <submittedName>
        <fullName evidence="2">Uncharacterized protein</fullName>
    </submittedName>
</protein>